<keyword evidence="5" id="KW-0547">Nucleotide-binding</keyword>
<evidence type="ECO:0000256" key="8">
    <source>
        <dbReference type="ARBA" id="ARBA00023012"/>
    </source>
</evidence>
<dbReference type="InterPro" id="IPR050482">
    <property type="entry name" value="Sensor_HK_TwoCompSys"/>
</dbReference>
<dbReference type="Proteomes" id="UP000287171">
    <property type="component" value="Unassembled WGS sequence"/>
</dbReference>
<keyword evidence="8" id="KW-0902">Two-component regulatory system</keyword>
<dbReference type="EMBL" id="BIFT01000001">
    <property type="protein sequence ID" value="GCE27200.1"/>
    <property type="molecule type" value="Genomic_DNA"/>
</dbReference>
<dbReference type="InterPro" id="IPR036388">
    <property type="entry name" value="WH-like_DNA-bd_sf"/>
</dbReference>
<dbReference type="PROSITE" id="PS50043">
    <property type="entry name" value="HTH_LUXR_2"/>
    <property type="match status" value="1"/>
</dbReference>
<dbReference type="GO" id="GO:0000155">
    <property type="term" value="F:phosphorelay sensor kinase activity"/>
    <property type="evidence" value="ECO:0007669"/>
    <property type="project" value="InterPro"/>
</dbReference>
<evidence type="ECO:0000256" key="1">
    <source>
        <dbReference type="ARBA" id="ARBA00000085"/>
    </source>
</evidence>
<feature type="domain" description="HTH luxR-type" evidence="9">
    <location>
        <begin position="236"/>
        <end position="301"/>
    </location>
</feature>
<dbReference type="GO" id="GO:0016020">
    <property type="term" value="C:membrane"/>
    <property type="evidence" value="ECO:0007669"/>
    <property type="project" value="InterPro"/>
</dbReference>
<evidence type="ECO:0000259" key="9">
    <source>
        <dbReference type="PROSITE" id="PS50043"/>
    </source>
</evidence>
<evidence type="ECO:0000313" key="11">
    <source>
        <dbReference type="Proteomes" id="UP000287171"/>
    </source>
</evidence>
<dbReference type="SUPFAM" id="SSF55874">
    <property type="entry name" value="ATPase domain of HSP90 chaperone/DNA topoisomerase II/histidine kinase"/>
    <property type="match status" value="1"/>
</dbReference>
<dbReference type="Gene3D" id="1.20.5.1930">
    <property type="match status" value="1"/>
</dbReference>
<evidence type="ECO:0000256" key="4">
    <source>
        <dbReference type="ARBA" id="ARBA00022679"/>
    </source>
</evidence>
<dbReference type="CDD" id="cd16917">
    <property type="entry name" value="HATPase_UhpB-NarQ-NarX-like"/>
    <property type="match status" value="1"/>
</dbReference>
<name>A0A402B7B9_9CHLR</name>
<dbReference type="GO" id="GO:0005524">
    <property type="term" value="F:ATP binding"/>
    <property type="evidence" value="ECO:0007669"/>
    <property type="project" value="UniProtKB-KW"/>
</dbReference>
<dbReference type="InterPro" id="IPR036890">
    <property type="entry name" value="HATPase_C_sf"/>
</dbReference>
<dbReference type="Gene3D" id="3.30.565.10">
    <property type="entry name" value="Histidine kinase-like ATPase, C-terminal domain"/>
    <property type="match status" value="1"/>
</dbReference>
<sequence>MLPGIDVPDMQIIQEDQRRLARELHDNVIQSLTVLVTDLEHFRSCQSIEQDLDGNVANWHTLALTSLLTLRQTSGGLCKTKTTTHDFDFMAAVLTLLKSMQDAGYTVTFECHDWPSPLSGAYATNLYDVLREAILNICQHAAAASIVVSLSRGEECLHMRVSDDGMSTVFASVGLAQGWHQSLNGLRERVALLGGQVSIARISAQGTHLHVDMPVPVRISALLTYPVSDLQATEPVPPQDDGLTPRERELVILIARGFVVKEIARLLKVSEKTVRNHISNVYHKLSIYDRSQLVIYAMKKGLVNLQSL</sequence>
<keyword evidence="7" id="KW-0067">ATP-binding</keyword>
<evidence type="ECO:0000256" key="2">
    <source>
        <dbReference type="ARBA" id="ARBA00012438"/>
    </source>
</evidence>
<keyword evidence="3" id="KW-0597">Phosphoprotein</keyword>
<dbReference type="InterPro" id="IPR011712">
    <property type="entry name" value="Sig_transdc_His_kin_sub3_dim/P"/>
</dbReference>
<keyword evidence="6" id="KW-0418">Kinase</keyword>
<dbReference type="Pfam" id="PF07730">
    <property type="entry name" value="HisKA_3"/>
    <property type="match status" value="1"/>
</dbReference>
<dbReference type="GO" id="GO:0006355">
    <property type="term" value="P:regulation of DNA-templated transcription"/>
    <property type="evidence" value="ECO:0007669"/>
    <property type="project" value="InterPro"/>
</dbReference>
<dbReference type="RefSeq" id="WP_126627575.1">
    <property type="nucleotide sequence ID" value="NZ_BIFT01000001.1"/>
</dbReference>
<dbReference type="SMART" id="SM00421">
    <property type="entry name" value="HTH_LUXR"/>
    <property type="match status" value="1"/>
</dbReference>
<evidence type="ECO:0000256" key="3">
    <source>
        <dbReference type="ARBA" id="ARBA00022553"/>
    </source>
</evidence>
<dbReference type="InterPro" id="IPR016032">
    <property type="entry name" value="Sig_transdc_resp-reg_C-effctor"/>
</dbReference>
<dbReference type="PRINTS" id="PR00038">
    <property type="entry name" value="HTHLUXR"/>
</dbReference>
<organism evidence="10 11">
    <name type="scientific">Dictyobacter alpinus</name>
    <dbReference type="NCBI Taxonomy" id="2014873"/>
    <lineage>
        <taxon>Bacteria</taxon>
        <taxon>Bacillati</taxon>
        <taxon>Chloroflexota</taxon>
        <taxon>Ktedonobacteria</taxon>
        <taxon>Ktedonobacterales</taxon>
        <taxon>Dictyobacteraceae</taxon>
        <taxon>Dictyobacter</taxon>
    </lineage>
</organism>
<dbReference type="GO" id="GO:0046983">
    <property type="term" value="F:protein dimerization activity"/>
    <property type="evidence" value="ECO:0007669"/>
    <property type="project" value="InterPro"/>
</dbReference>
<gene>
    <name evidence="10" type="ORF">KDA_26840</name>
</gene>
<proteinExistence type="predicted"/>
<dbReference type="GO" id="GO:0003677">
    <property type="term" value="F:DNA binding"/>
    <property type="evidence" value="ECO:0007669"/>
    <property type="project" value="InterPro"/>
</dbReference>
<dbReference type="Gene3D" id="1.10.10.10">
    <property type="entry name" value="Winged helix-like DNA-binding domain superfamily/Winged helix DNA-binding domain"/>
    <property type="match status" value="1"/>
</dbReference>
<evidence type="ECO:0000256" key="5">
    <source>
        <dbReference type="ARBA" id="ARBA00022741"/>
    </source>
</evidence>
<dbReference type="InterPro" id="IPR000792">
    <property type="entry name" value="Tscrpt_reg_LuxR_C"/>
</dbReference>
<evidence type="ECO:0000256" key="7">
    <source>
        <dbReference type="ARBA" id="ARBA00022840"/>
    </source>
</evidence>
<accession>A0A402B7B9</accession>
<dbReference type="AlphaFoldDB" id="A0A402B7B9"/>
<keyword evidence="11" id="KW-1185">Reference proteome</keyword>
<dbReference type="Pfam" id="PF00196">
    <property type="entry name" value="GerE"/>
    <property type="match status" value="1"/>
</dbReference>
<dbReference type="EC" id="2.7.13.3" evidence="2"/>
<dbReference type="CDD" id="cd06170">
    <property type="entry name" value="LuxR_C_like"/>
    <property type="match status" value="1"/>
</dbReference>
<comment type="catalytic activity">
    <reaction evidence="1">
        <text>ATP + protein L-histidine = ADP + protein N-phospho-L-histidine.</text>
        <dbReference type="EC" id="2.7.13.3"/>
    </reaction>
</comment>
<dbReference type="PROSITE" id="PS00622">
    <property type="entry name" value="HTH_LUXR_1"/>
    <property type="match status" value="1"/>
</dbReference>
<protein>
    <recommendedName>
        <fullName evidence="2">histidine kinase</fullName>
        <ecNumber evidence="2">2.7.13.3</ecNumber>
    </recommendedName>
</protein>
<dbReference type="SUPFAM" id="SSF46894">
    <property type="entry name" value="C-terminal effector domain of the bipartite response regulators"/>
    <property type="match status" value="1"/>
</dbReference>
<dbReference type="OrthoDB" id="9778496at2"/>
<evidence type="ECO:0000256" key="6">
    <source>
        <dbReference type="ARBA" id="ARBA00022777"/>
    </source>
</evidence>
<dbReference type="PANTHER" id="PTHR24421:SF10">
    <property type="entry name" value="NITRATE_NITRITE SENSOR PROTEIN NARQ"/>
    <property type="match status" value="1"/>
</dbReference>
<comment type="caution">
    <text evidence="10">The sequence shown here is derived from an EMBL/GenBank/DDBJ whole genome shotgun (WGS) entry which is preliminary data.</text>
</comment>
<reference evidence="11" key="1">
    <citation type="submission" date="2018-12" db="EMBL/GenBank/DDBJ databases">
        <title>Tengunoibacter tsumagoiensis gen. nov., sp. nov., Dictyobacter kobayashii sp. nov., D. alpinus sp. nov., and D. joshuensis sp. nov. and description of Dictyobacteraceae fam. nov. within the order Ktedonobacterales isolated from Tengu-no-mugimeshi.</title>
        <authorList>
            <person name="Wang C.M."/>
            <person name="Zheng Y."/>
            <person name="Sakai Y."/>
            <person name="Toyoda A."/>
            <person name="Minakuchi Y."/>
            <person name="Abe K."/>
            <person name="Yokota A."/>
            <person name="Yabe S."/>
        </authorList>
    </citation>
    <scope>NUCLEOTIDE SEQUENCE [LARGE SCALE GENOMIC DNA]</scope>
    <source>
        <strain evidence="11">Uno16</strain>
    </source>
</reference>
<evidence type="ECO:0000313" key="10">
    <source>
        <dbReference type="EMBL" id="GCE27200.1"/>
    </source>
</evidence>
<keyword evidence="4" id="KW-0808">Transferase</keyword>
<dbReference type="PANTHER" id="PTHR24421">
    <property type="entry name" value="NITRATE/NITRITE SENSOR PROTEIN NARX-RELATED"/>
    <property type="match status" value="1"/>
</dbReference>